<evidence type="ECO:0000313" key="3">
    <source>
        <dbReference type="Proteomes" id="UP000182237"/>
    </source>
</evidence>
<dbReference type="RefSeq" id="WP_019193710.1">
    <property type="nucleotide sequence ID" value="NZ_LT629765.1"/>
</dbReference>
<sequence length="413" mass="43431">MAYDVASVRGLYTSLSDGWTYLNAQAFPQIPERVSAAVARSFRMSPAITRPEPAGGSHSRRSAGQPEGFAFLHDARTAIADLTGATPDRVVLGPSLHALYSALAAAMRPMFRHNSTVVLNNADRPELTAALLRTDAAPRWAQADLATGELPAWQYDTLVDGTTRLVSIPAAHSLLGNVTAVADIVDRVRTRSRAWVVVDASAYAPYRAVHVDDWGADAVAIDIAEMGGPQIAALIVRDAAMFGRLEPLGHPSATGAEKLAQQVSPGLAGGVPALVEHYATLSEQPPAGRTSRRARLLASMSDTAAYLNSLRDDLHTFLGTLPAVHIVGVSGEAADGATIDRVPRLSFGVRGVPSATVNQRLFANNIVATKTPATPLFDDMGVPEMGGAVTVGLSPFNTTGDVDHLIRAVASLA</sequence>
<dbReference type="PANTHER" id="PTHR43586">
    <property type="entry name" value="CYSTEINE DESULFURASE"/>
    <property type="match status" value="1"/>
</dbReference>
<dbReference type="AlphaFoldDB" id="A0A1H1TTD1"/>
<dbReference type="InterPro" id="IPR015422">
    <property type="entry name" value="PyrdxlP-dep_Trfase_small"/>
</dbReference>
<dbReference type="Proteomes" id="UP000182237">
    <property type="component" value="Chromosome I"/>
</dbReference>
<keyword evidence="2" id="KW-0456">Lyase</keyword>
<keyword evidence="3" id="KW-1185">Reference proteome</keyword>
<reference evidence="2 3" key="1">
    <citation type="submission" date="2016-10" db="EMBL/GenBank/DDBJ databases">
        <authorList>
            <person name="de Groot N.N."/>
        </authorList>
    </citation>
    <scope>NUCLEOTIDE SEQUENCE [LARGE SCALE GENOMIC DNA]</scope>
    <source>
        <strain evidence="2 3">DSM 45434</strain>
    </source>
</reference>
<dbReference type="Gene3D" id="3.40.640.10">
    <property type="entry name" value="Type I PLP-dependent aspartate aminotransferase-like (Major domain)"/>
    <property type="match status" value="1"/>
</dbReference>
<dbReference type="STRING" id="1203190.GCA_000312345_00866"/>
<feature type="domain" description="Aminotransferase class V" evidence="1">
    <location>
        <begin position="70"/>
        <end position="247"/>
    </location>
</feature>
<dbReference type="GO" id="GO:0016829">
    <property type="term" value="F:lyase activity"/>
    <property type="evidence" value="ECO:0007669"/>
    <property type="project" value="UniProtKB-KW"/>
</dbReference>
<dbReference type="InterPro" id="IPR015421">
    <property type="entry name" value="PyrdxlP-dep_Trfase_major"/>
</dbReference>
<dbReference type="eggNOG" id="COG0520">
    <property type="taxonomic scope" value="Bacteria"/>
</dbReference>
<dbReference type="OrthoDB" id="7592443at2"/>
<evidence type="ECO:0000313" key="2">
    <source>
        <dbReference type="EMBL" id="SDS63351.1"/>
    </source>
</evidence>
<dbReference type="PANTHER" id="PTHR43586:SF21">
    <property type="entry name" value="PYRIDOXAL PHOSPHATE (PLP)-DEPENDENT ASPARTATE AMINOTRANSFERASE SUPERFAMILY"/>
    <property type="match status" value="1"/>
</dbReference>
<proteinExistence type="predicted"/>
<protein>
    <submittedName>
        <fullName evidence="2">Selenocysteine lyase/Cysteine desulfurase</fullName>
    </submittedName>
</protein>
<evidence type="ECO:0000259" key="1">
    <source>
        <dbReference type="Pfam" id="PF00266"/>
    </source>
</evidence>
<dbReference type="Pfam" id="PF00266">
    <property type="entry name" value="Aminotran_5"/>
    <property type="match status" value="1"/>
</dbReference>
<dbReference type="Gene3D" id="3.90.1150.10">
    <property type="entry name" value="Aspartate Aminotransferase, domain 1"/>
    <property type="match status" value="1"/>
</dbReference>
<dbReference type="InterPro" id="IPR000192">
    <property type="entry name" value="Aminotrans_V_dom"/>
</dbReference>
<gene>
    <name evidence="2" type="ORF">SAMN04488539_2066</name>
</gene>
<name>A0A1H1TTD1_9CORY</name>
<dbReference type="EMBL" id="LT629765">
    <property type="protein sequence ID" value="SDS63351.1"/>
    <property type="molecule type" value="Genomic_DNA"/>
</dbReference>
<accession>A0A1H1TTD1</accession>
<dbReference type="SUPFAM" id="SSF53383">
    <property type="entry name" value="PLP-dependent transferases"/>
    <property type="match status" value="1"/>
</dbReference>
<organism evidence="2 3">
    <name type="scientific">Corynebacterium timonense</name>
    <dbReference type="NCBI Taxonomy" id="441500"/>
    <lineage>
        <taxon>Bacteria</taxon>
        <taxon>Bacillati</taxon>
        <taxon>Actinomycetota</taxon>
        <taxon>Actinomycetes</taxon>
        <taxon>Mycobacteriales</taxon>
        <taxon>Corynebacteriaceae</taxon>
        <taxon>Corynebacterium</taxon>
    </lineage>
</organism>
<dbReference type="InterPro" id="IPR015424">
    <property type="entry name" value="PyrdxlP-dep_Trfase"/>
</dbReference>